<feature type="region of interest" description="Disordered" evidence="6">
    <location>
        <begin position="206"/>
        <end position="246"/>
    </location>
</feature>
<keyword evidence="3 5" id="KW-0694">RNA-binding</keyword>
<evidence type="ECO:0000259" key="7">
    <source>
        <dbReference type="Pfam" id="PF03813"/>
    </source>
</evidence>
<dbReference type="GO" id="GO:0006364">
    <property type="term" value="P:rRNA processing"/>
    <property type="evidence" value="ECO:0007669"/>
    <property type="project" value="UniProtKB-KW"/>
</dbReference>
<gene>
    <name evidence="13" type="ORF">VDGE_09472</name>
</gene>
<feature type="domain" description="Nrap protein" evidence="8">
    <location>
        <begin position="314"/>
        <end position="457"/>
    </location>
</feature>
<dbReference type="InterPro" id="IPR035367">
    <property type="entry name" value="Nrap_D2"/>
</dbReference>
<feature type="domain" description="Nrap protein" evidence="12">
    <location>
        <begin position="977"/>
        <end position="1111"/>
    </location>
</feature>
<accession>A0A444SAV3</accession>
<feature type="compositionally biased region" description="Acidic residues" evidence="6">
    <location>
        <begin position="218"/>
        <end position="246"/>
    </location>
</feature>
<dbReference type="Proteomes" id="UP000288725">
    <property type="component" value="Unassembled WGS sequence"/>
</dbReference>
<dbReference type="GO" id="GO:0003723">
    <property type="term" value="F:RNA binding"/>
    <property type="evidence" value="ECO:0007669"/>
    <property type="project" value="UniProtKB-KW"/>
</dbReference>
<dbReference type="InterPro" id="IPR035370">
    <property type="entry name" value="Nrap_D5"/>
</dbReference>
<proteinExistence type="inferred from homology"/>
<dbReference type="InterPro" id="IPR035082">
    <property type="entry name" value="Nrap_D1"/>
</dbReference>
<feature type="region of interest" description="Disordered" evidence="6">
    <location>
        <begin position="1"/>
        <end position="24"/>
    </location>
</feature>
<dbReference type="InterPro" id="IPR035371">
    <property type="entry name" value="Nrap_D6"/>
</dbReference>
<keyword evidence="5" id="KW-0690">Ribosome biogenesis</keyword>
<reference evidence="13 14" key="1">
    <citation type="submission" date="2018-12" db="EMBL/GenBank/DDBJ databases">
        <title>Genome of Verticillium dahliae isolate Getta Getta.</title>
        <authorList>
            <person name="Gardiner D.M."/>
        </authorList>
    </citation>
    <scope>NUCLEOTIDE SEQUENCE [LARGE SCALE GENOMIC DNA]</scope>
    <source>
        <strain evidence="13 14">Getta Getta</strain>
    </source>
</reference>
<dbReference type="Gene3D" id="3.30.70.3030">
    <property type="match status" value="1"/>
</dbReference>
<evidence type="ECO:0000256" key="3">
    <source>
        <dbReference type="ARBA" id="ARBA00022884"/>
    </source>
</evidence>
<evidence type="ECO:0000259" key="12">
    <source>
        <dbReference type="Pfam" id="PF17407"/>
    </source>
</evidence>
<dbReference type="SUPFAM" id="SSF48371">
    <property type="entry name" value="ARM repeat"/>
    <property type="match status" value="1"/>
</dbReference>
<dbReference type="PANTHER" id="PTHR17972:SF0">
    <property type="entry name" value="NUCLEOLAR PROTEIN 6"/>
    <property type="match status" value="1"/>
</dbReference>
<dbReference type="GO" id="GO:0034456">
    <property type="term" value="C:UTP-C complex"/>
    <property type="evidence" value="ECO:0007669"/>
    <property type="project" value="TreeGrafter"/>
</dbReference>
<comment type="subcellular location">
    <subcellularLocation>
        <location evidence="1 5">Nucleus</location>
        <location evidence="1 5">Nucleolus</location>
    </subcellularLocation>
</comment>
<dbReference type="Gene3D" id="1.10.1410.10">
    <property type="match status" value="1"/>
</dbReference>
<dbReference type="Pfam" id="PF17403">
    <property type="entry name" value="Nrap_D2"/>
    <property type="match status" value="1"/>
</dbReference>
<dbReference type="Pfam" id="PF17404">
    <property type="entry name" value="Nrap_D3"/>
    <property type="match status" value="1"/>
</dbReference>
<dbReference type="GO" id="GO:0032545">
    <property type="term" value="C:CURI complex"/>
    <property type="evidence" value="ECO:0007669"/>
    <property type="project" value="TreeGrafter"/>
</dbReference>
<evidence type="ECO:0000259" key="11">
    <source>
        <dbReference type="Pfam" id="PF17406"/>
    </source>
</evidence>
<keyword evidence="4 5" id="KW-0539">Nucleus</keyword>
<evidence type="ECO:0000259" key="9">
    <source>
        <dbReference type="Pfam" id="PF17404"/>
    </source>
</evidence>
<sequence>MESGAKRRKVSHHGDAPKSKRSVAMATATASPFVLQTEELLKEVKVDYAETFDGADALLKQIKDVIDAIAPQEAAPISDATRKFQKKHHIQIPFPDPKPAADAPYKLAYAKPAACNVVGSYVSRTMVQGQEDKCVDMIVQMPASLFQDKDFQAMRYFYRRAYYIATIAAGVREALGSSVDLLFENLNENSLLPVLTVLPKVAEEKKGDKKAAKAGKSEEDDSEEEDDGEDDDNEDEDDDEDDDDDDNDAAYAIRIIPCAPDGLFSKSKLISTANNNKADGADAPTPFYNSTLKAEETFVTYLRVLTRARTQCKAFADACILGKVWLEQRGLGGNMSGGGFGHFEWAITMALLLQKGGRNGQAALSSSLSSTELFKATVQFLGSTDFVAKPFVFGAHARGEEAIREAGPVMFDADRELNILFKMSPWSANLLKYHAGITLELLNANVADQFEAAFITKVDLPHQMYDINIEIEDIDLERNSAAADRQGPFWNFSSRVHKTLKKALNDRAALIHIKLPEQSAWELDTQPEASTPSVLIGVVFDLANMAKPMEYGPSAESQKEAARFRQFWGDKSELRRFKDGSILECVPWKQTSAAGICEEITRYALKLHASVEESNIHFYGGKTPEGLEFTPVDKEAFDTARRAFQTMEHDLRSLEDLPLSIRRLAPVVPELRYASIRPPVIGFHKGTAVPMDVTLTFEASSKWPENVVAIQEAKIEFLLDIDRRLKAAKDNITTCLGRDNAVRDSDNLAFLDVVYENGAAFRLRVHSDPEETLLERQAKNKTLDPYVRLAAEETLHKIRWQNNDLPLHTQSIASFCTRLPALSPAIRMTKHWFNSHKLTGHISEELIELLVLHVFLRPHPWKIPSSAQSGFLRTLLFLSRWDWRTQPLVVDFSDDMSPEDAALSQTTLAAWRARDPNMNHAVLFVATSNDPTGQSYTRTAPTKLSATRMTRLAKSAVRLVREQDVALEIDALFEPSLADYDLLLHLSSKEMKRVLRDAAADAGARHSAFKNLDARTGKVPLPLARHPVDVLLGELEAAYEDSLIFFRGGRGDAVVGAIWQPKLRRQAFRVGLPFNFSAVGDGDGDRDEVEVNKGAVLLEIARIGGAMIKRIEVAE</sequence>
<dbReference type="InterPro" id="IPR016024">
    <property type="entry name" value="ARM-type_fold"/>
</dbReference>
<comment type="caution">
    <text evidence="13">The sequence shown here is derived from an EMBL/GenBank/DDBJ whole genome shotgun (WGS) entry which is preliminary data.</text>
</comment>
<protein>
    <recommendedName>
        <fullName evidence="5">U3 small nucleolar RNA-associated protein 22</fullName>
    </recommendedName>
</protein>
<feature type="compositionally biased region" description="Basic and acidic residues" evidence="6">
    <location>
        <begin position="206"/>
        <end position="217"/>
    </location>
</feature>
<dbReference type="Pfam" id="PF17407">
    <property type="entry name" value="Nrap_D6"/>
    <property type="match status" value="1"/>
</dbReference>
<feature type="domain" description="Nrap protein" evidence="11">
    <location>
        <begin position="820"/>
        <end position="975"/>
    </location>
</feature>
<dbReference type="Pfam" id="PF17405">
    <property type="entry name" value="Nrap_D4"/>
    <property type="match status" value="1"/>
</dbReference>
<evidence type="ECO:0000256" key="1">
    <source>
        <dbReference type="ARBA" id="ARBA00004604"/>
    </source>
</evidence>
<feature type="domain" description="Nrap protein" evidence="7">
    <location>
        <begin position="242"/>
        <end position="309"/>
    </location>
</feature>
<dbReference type="AlphaFoldDB" id="A0A444SAV3"/>
<name>A0A444SAV3_VERDA</name>
<feature type="domain" description="Nrap protein" evidence="7">
    <location>
        <begin position="135"/>
        <end position="210"/>
    </location>
</feature>
<keyword evidence="5" id="KW-0687">Ribonucleoprotein</keyword>
<feature type="domain" description="Nrap protein" evidence="10">
    <location>
        <begin position="633"/>
        <end position="817"/>
    </location>
</feature>
<dbReference type="Pfam" id="PF03813">
    <property type="entry name" value="Nrap"/>
    <property type="match status" value="2"/>
</dbReference>
<evidence type="ECO:0000256" key="4">
    <source>
        <dbReference type="ARBA" id="ARBA00023242"/>
    </source>
</evidence>
<evidence type="ECO:0000256" key="5">
    <source>
        <dbReference type="RuleBase" id="RU364032"/>
    </source>
</evidence>
<dbReference type="InterPro" id="IPR035369">
    <property type="entry name" value="Nrap_D4"/>
</dbReference>
<evidence type="ECO:0000259" key="8">
    <source>
        <dbReference type="Pfam" id="PF17403"/>
    </source>
</evidence>
<evidence type="ECO:0000259" key="10">
    <source>
        <dbReference type="Pfam" id="PF17405"/>
    </source>
</evidence>
<keyword evidence="5" id="KW-0698">rRNA processing</keyword>
<dbReference type="GO" id="GO:0032040">
    <property type="term" value="C:small-subunit processome"/>
    <property type="evidence" value="ECO:0007669"/>
    <property type="project" value="TreeGrafter"/>
</dbReference>
<evidence type="ECO:0000256" key="2">
    <source>
        <dbReference type="ARBA" id="ARBA00006674"/>
    </source>
</evidence>
<comment type="similarity">
    <text evidence="2 5">Belongs to the NRAP family.</text>
</comment>
<dbReference type="EMBL" id="RSDZ01000006">
    <property type="protein sequence ID" value="RXG50505.1"/>
    <property type="molecule type" value="Genomic_DNA"/>
</dbReference>
<organism evidence="13 14">
    <name type="scientific">Verticillium dahliae</name>
    <name type="common">Verticillium wilt</name>
    <dbReference type="NCBI Taxonomy" id="27337"/>
    <lineage>
        <taxon>Eukaryota</taxon>
        <taxon>Fungi</taxon>
        <taxon>Dikarya</taxon>
        <taxon>Ascomycota</taxon>
        <taxon>Pezizomycotina</taxon>
        <taxon>Sordariomycetes</taxon>
        <taxon>Hypocreomycetidae</taxon>
        <taxon>Glomerellales</taxon>
        <taxon>Plectosphaerellaceae</taxon>
        <taxon>Verticillium</taxon>
    </lineage>
</organism>
<dbReference type="GO" id="GO:0006409">
    <property type="term" value="P:tRNA export from nucleus"/>
    <property type="evidence" value="ECO:0007669"/>
    <property type="project" value="TreeGrafter"/>
</dbReference>
<feature type="compositionally biased region" description="Basic residues" evidence="6">
    <location>
        <begin position="1"/>
        <end position="11"/>
    </location>
</feature>
<dbReference type="Pfam" id="PF17406">
    <property type="entry name" value="Nrap_D5"/>
    <property type="match status" value="1"/>
</dbReference>
<dbReference type="PANTHER" id="PTHR17972">
    <property type="entry name" value="NUCLEOLAR RNA-ASSOCIATED PROTEIN"/>
    <property type="match status" value="1"/>
</dbReference>
<dbReference type="InterPro" id="IPR005554">
    <property type="entry name" value="NOL6/Upt22"/>
</dbReference>
<dbReference type="InterPro" id="IPR035368">
    <property type="entry name" value="Nrap_D3"/>
</dbReference>
<evidence type="ECO:0000256" key="6">
    <source>
        <dbReference type="SAM" id="MobiDB-lite"/>
    </source>
</evidence>
<evidence type="ECO:0000313" key="14">
    <source>
        <dbReference type="Proteomes" id="UP000288725"/>
    </source>
</evidence>
<evidence type="ECO:0000313" key="13">
    <source>
        <dbReference type="EMBL" id="RXG50505.1"/>
    </source>
</evidence>
<feature type="domain" description="Nrap protein" evidence="9">
    <location>
        <begin position="464"/>
        <end position="609"/>
    </location>
</feature>